<dbReference type="Proteomes" id="UP000325141">
    <property type="component" value="Unassembled WGS sequence"/>
</dbReference>
<dbReference type="AlphaFoldDB" id="A0A5M6CLK4"/>
<reference evidence="1 2" key="1">
    <citation type="submission" date="2019-09" db="EMBL/GenBank/DDBJ databases">
        <title>Genome sequence and assembly of Flavobacterium sp.</title>
        <authorList>
            <person name="Chhetri G."/>
        </authorList>
    </citation>
    <scope>NUCLEOTIDE SEQUENCE [LARGE SCALE GENOMIC DNA]</scope>
    <source>
        <strain evidence="1 2">SNL9</strain>
    </source>
</reference>
<evidence type="ECO:0000313" key="1">
    <source>
        <dbReference type="EMBL" id="KAA5535877.1"/>
    </source>
</evidence>
<comment type="caution">
    <text evidence="1">The sequence shown here is derived from an EMBL/GenBank/DDBJ whole genome shotgun (WGS) entry which is preliminary data.</text>
</comment>
<keyword evidence="2" id="KW-1185">Reference proteome</keyword>
<sequence length="227" mass="27156">MNESNYNPETGTLLETFSHTYYPEKEYGGLILWKTEHQNFQTKKTKIIYPNKKKYKLKDTILVERKKLNLRLNLFRKRQKPLECGTVRGCGVHAYEIRRILPYYLYNIGSTSILADNYFLTRNFDSYILEYSFPDNDVPQNCIQAELFFEDFKKSTFSDVCKTGKVPRDFQNELIKITKKWYSRKDTYKGFKVEIITQDNKKFECKPIEYLDQVHLPIDVFSYRGDY</sequence>
<proteinExistence type="predicted"/>
<gene>
    <name evidence="1" type="ORF">F0460_05415</name>
</gene>
<dbReference type="RefSeq" id="WP_150011047.1">
    <property type="nucleotide sequence ID" value="NZ_VWSG01000003.1"/>
</dbReference>
<accession>A0A5M6CLK4</accession>
<organism evidence="1 2">
    <name type="scientific">Paenimyroides baculatum</name>
    <dbReference type="NCBI Taxonomy" id="2608000"/>
    <lineage>
        <taxon>Bacteria</taxon>
        <taxon>Pseudomonadati</taxon>
        <taxon>Bacteroidota</taxon>
        <taxon>Flavobacteriia</taxon>
        <taxon>Flavobacteriales</taxon>
        <taxon>Flavobacteriaceae</taxon>
        <taxon>Paenimyroides</taxon>
    </lineage>
</organism>
<protein>
    <submittedName>
        <fullName evidence="1">Uncharacterized protein</fullName>
    </submittedName>
</protein>
<name>A0A5M6CLK4_9FLAO</name>
<evidence type="ECO:0000313" key="2">
    <source>
        <dbReference type="Proteomes" id="UP000325141"/>
    </source>
</evidence>
<dbReference type="EMBL" id="VWSG01000003">
    <property type="protein sequence ID" value="KAA5535877.1"/>
    <property type="molecule type" value="Genomic_DNA"/>
</dbReference>